<dbReference type="Proteomes" id="UP001152533">
    <property type="component" value="Unassembled WGS sequence"/>
</dbReference>
<accession>A0A9W4RPX9</accession>
<protein>
    <submittedName>
        <fullName evidence="3">Uncharacterized protein</fullName>
    </submittedName>
</protein>
<dbReference type="PANTHER" id="PTHR37534">
    <property type="entry name" value="TRANSCRIPTIONAL ACTIVATOR PROTEIN UGA3"/>
    <property type="match status" value="1"/>
</dbReference>
<evidence type="ECO:0000313" key="3">
    <source>
        <dbReference type="EMBL" id="CAI0645171.1"/>
    </source>
</evidence>
<dbReference type="GO" id="GO:0045944">
    <property type="term" value="P:positive regulation of transcription by RNA polymerase II"/>
    <property type="evidence" value="ECO:0007669"/>
    <property type="project" value="TreeGrafter"/>
</dbReference>
<keyword evidence="2" id="KW-0539">Nucleus</keyword>
<organism evidence="3 4">
    <name type="scientific">Colletotrichum noveboracense</name>
    <dbReference type="NCBI Taxonomy" id="2664923"/>
    <lineage>
        <taxon>Eukaryota</taxon>
        <taxon>Fungi</taxon>
        <taxon>Dikarya</taxon>
        <taxon>Ascomycota</taxon>
        <taxon>Pezizomycotina</taxon>
        <taxon>Sordariomycetes</taxon>
        <taxon>Hypocreomycetidae</taxon>
        <taxon>Glomerellales</taxon>
        <taxon>Glomerellaceae</taxon>
        <taxon>Colletotrichum</taxon>
        <taxon>Colletotrichum gloeosporioides species complex</taxon>
    </lineage>
</organism>
<reference evidence="3" key="1">
    <citation type="submission" date="2022-08" db="EMBL/GenBank/DDBJ databases">
        <authorList>
            <person name="Giroux E."/>
            <person name="Giroux E."/>
        </authorList>
    </citation>
    <scope>NUCLEOTIDE SEQUENCE</scope>
    <source>
        <strain evidence="3">H1091258</strain>
    </source>
</reference>
<proteinExistence type="predicted"/>
<comment type="subcellular location">
    <subcellularLocation>
        <location evidence="1">Nucleus</location>
    </subcellularLocation>
</comment>
<feature type="non-terminal residue" evidence="3">
    <location>
        <position position="1"/>
    </location>
</feature>
<evidence type="ECO:0000256" key="1">
    <source>
        <dbReference type="ARBA" id="ARBA00004123"/>
    </source>
</evidence>
<dbReference type="AlphaFoldDB" id="A0A9W4RPX9"/>
<feature type="non-terminal residue" evidence="3">
    <location>
        <position position="479"/>
    </location>
</feature>
<gene>
    <name evidence="3" type="ORF">CGXH109_LOCUS42764</name>
</gene>
<evidence type="ECO:0000313" key="4">
    <source>
        <dbReference type="Proteomes" id="UP001152533"/>
    </source>
</evidence>
<dbReference type="EMBL" id="CAMGZC010000221">
    <property type="protein sequence ID" value="CAI0645171.1"/>
    <property type="molecule type" value="Genomic_DNA"/>
</dbReference>
<sequence length="479" mass="54601">EEDVIDIVPEPIAAHESLPAIFQEVLGASLETSNHNDWTNSTDNGTVSYHMGSPLRYTISTSISGDAVIDRLMHHYAEHVAVMLQPIQHPQNPYRQLYVPAALEAASSLTSPAQLRLQVPKATVKSVIFHSLLASSAFHLWNCLPSQVRYHQIGARHRQQALLLLQSAISIEMPTAEYKTLMVAMLSLVTIDFMSGCEADFAVHLQGTKQLTKRRRKWRMISRATQQLNEISDFLCLLARTMTFSSSPRPWSIGLAEDGDEPAASQHPSSCCYGYMYGITPQIAAELQETCRLAEYLIWYERSHEPIPDSLLEACEALGDRLCSWTLERDGAHEAICQDEDGLEIFRHHANAWHLATIIYYHRRIQKCRSEDQDEIVARIAEHMHAVEDIKDRSTSSCATQRMAPIMWPAFVASCDATARRPWALWWQRARCYHIANYERQWEVVQTMWQKKDEMDQTSLGEFDWIEAFRGMGITLFPI</sequence>
<dbReference type="InterPro" id="IPR021858">
    <property type="entry name" value="Fun_TF"/>
</dbReference>
<dbReference type="Pfam" id="PF11951">
    <property type="entry name" value="Fungal_trans_2"/>
    <property type="match status" value="1"/>
</dbReference>
<dbReference type="GO" id="GO:0000976">
    <property type="term" value="F:transcription cis-regulatory region binding"/>
    <property type="evidence" value="ECO:0007669"/>
    <property type="project" value="TreeGrafter"/>
</dbReference>
<dbReference type="PANTHER" id="PTHR37534:SF49">
    <property type="entry name" value="LYSINE BIOSYNTHESIS REGULATORY PROTEIN LYS14"/>
    <property type="match status" value="1"/>
</dbReference>
<comment type="caution">
    <text evidence="3">The sequence shown here is derived from an EMBL/GenBank/DDBJ whole genome shotgun (WGS) entry which is preliminary data.</text>
</comment>
<keyword evidence="4" id="KW-1185">Reference proteome</keyword>
<dbReference type="GO" id="GO:0005634">
    <property type="term" value="C:nucleus"/>
    <property type="evidence" value="ECO:0007669"/>
    <property type="project" value="UniProtKB-SubCell"/>
</dbReference>
<name>A0A9W4RPX9_9PEZI</name>
<evidence type="ECO:0000256" key="2">
    <source>
        <dbReference type="ARBA" id="ARBA00023242"/>
    </source>
</evidence>
<dbReference type="GO" id="GO:0003700">
    <property type="term" value="F:DNA-binding transcription factor activity"/>
    <property type="evidence" value="ECO:0007669"/>
    <property type="project" value="TreeGrafter"/>
</dbReference>